<accession>A0ABZ0SQA5</accession>
<protein>
    <recommendedName>
        <fullName evidence="3">Nucleotidyl transferase AbiEii/AbiGii toxin family protein</fullName>
    </recommendedName>
</protein>
<dbReference type="EMBL" id="CP139368">
    <property type="protein sequence ID" value="WPR90940.1"/>
    <property type="molecule type" value="Genomic_DNA"/>
</dbReference>
<dbReference type="RefSeq" id="WP_320943643.1">
    <property type="nucleotide sequence ID" value="NZ_BAABEU010000004.1"/>
</dbReference>
<name>A0ABZ0SQA5_9MICO</name>
<evidence type="ECO:0008006" key="3">
    <source>
        <dbReference type="Google" id="ProtNLM"/>
    </source>
</evidence>
<organism evidence="1 2">
    <name type="scientific">Microbacterium rhizosphaerae</name>
    <dbReference type="NCBI Taxonomy" id="1678237"/>
    <lineage>
        <taxon>Bacteria</taxon>
        <taxon>Bacillati</taxon>
        <taxon>Actinomycetota</taxon>
        <taxon>Actinomycetes</taxon>
        <taxon>Micrococcales</taxon>
        <taxon>Microbacteriaceae</taxon>
        <taxon>Microbacterium</taxon>
    </lineage>
</organism>
<proteinExistence type="predicted"/>
<keyword evidence="2" id="KW-1185">Reference proteome</keyword>
<evidence type="ECO:0000313" key="2">
    <source>
        <dbReference type="Proteomes" id="UP001323798"/>
    </source>
</evidence>
<reference evidence="1 2" key="1">
    <citation type="submission" date="2023-11" db="EMBL/GenBank/DDBJ databases">
        <title>Genome sequence of Microbacterium rhizosphaerae KACC 19337.</title>
        <authorList>
            <person name="Choi H."/>
            <person name="Kim S."/>
            <person name="Kim Y."/>
            <person name="Kwon S.-W."/>
            <person name="Heo J."/>
        </authorList>
    </citation>
    <scope>NUCLEOTIDE SEQUENCE [LARGE SCALE GENOMIC DNA]</scope>
    <source>
        <strain evidence="1 2">KACC 19337</strain>
    </source>
</reference>
<sequence length="239" mass="25647">MAGDEHLIEVPDAEDPWPLVFEVAAATPEGSWVLVGGLMVHAHAMRAGITPSRPTRDVDLLLDIGASKVSDVTGPLQKLGFRPLEGAGAVHRFVRGDDIIDVMVEQGVSARWTRKPIFAAPAARQAINRRDQYTLEGSSSSVSIGIPDALGAIVAKAAAYRVDQRDRGRHLEDIAVLLASAGGVRMLALDRLTRRDNQHLRPAFGELSDDGHEAWFVLKADDQVVGQRGRDAISAAIAA</sequence>
<gene>
    <name evidence="1" type="ORF">SM116_06510</name>
</gene>
<evidence type="ECO:0000313" key="1">
    <source>
        <dbReference type="EMBL" id="WPR90940.1"/>
    </source>
</evidence>
<dbReference type="Proteomes" id="UP001323798">
    <property type="component" value="Chromosome"/>
</dbReference>